<feature type="domain" description="4Fe-4S ferredoxin-type" evidence="8">
    <location>
        <begin position="372"/>
        <end position="401"/>
    </location>
</feature>
<keyword evidence="1" id="KW-0813">Transport</keyword>
<keyword evidence="10" id="KW-1185">Reference proteome</keyword>
<feature type="domain" description="4Fe-4S ferredoxin-type" evidence="8">
    <location>
        <begin position="196"/>
        <end position="213"/>
    </location>
</feature>
<feature type="domain" description="4Fe-4S ferredoxin-type" evidence="8">
    <location>
        <begin position="281"/>
        <end position="309"/>
    </location>
</feature>
<feature type="domain" description="4Fe-4S ferredoxin-type" evidence="8">
    <location>
        <begin position="342"/>
        <end position="371"/>
    </location>
</feature>
<dbReference type="Gene3D" id="3.30.70.20">
    <property type="match status" value="6"/>
</dbReference>
<name>C9RE24_METVM</name>
<evidence type="ECO:0000256" key="5">
    <source>
        <dbReference type="ARBA" id="ARBA00022982"/>
    </source>
</evidence>
<dbReference type="InterPro" id="IPR017900">
    <property type="entry name" value="4Fe4S_Fe_S_CS"/>
</dbReference>
<dbReference type="OrthoDB" id="23478at2157"/>
<evidence type="ECO:0000313" key="9">
    <source>
        <dbReference type="EMBL" id="ACX73553.1"/>
    </source>
</evidence>
<keyword evidence="7" id="KW-0411">Iron-sulfur</keyword>
<dbReference type="GO" id="GO:0016491">
    <property type="term" value="F:oxidoreductase activity"/>
    <property type="evidence" value="ECO:0007669"/>
    <property type="project" value="UniProtKB-ARBA"/>
</dbReference>
<feature type="domain" description="4Fe-4S ferredoxin-type" evidence="8">
    <location>
        <begin position="214"/>
        <end position="243"/>
    </location>
</feature>
<feature type="domain" description="4Fe-4S ferredoxin-type" evidence="8">
    <location>
        <begin position="166"/>
        <end position="195"/>
    </location>
</feature>
<evidence type="ECO:0000313" key="10">
    <source>
        <dbReference type="Proteomes" id="UP000002063"/>
    </source>
</evidence>
<accession>C9RE24</accession>
<proteinExistence type="predicted"/>
<keyword evidence="4" id="KW-0677">Repeat</keyword>
<dbReference type="GO" id="GO:0051539">
    <property type="term" value="F:4 iron, 4 sulfur cluster binding"/>
    <property type="evidence" value="ECO:0007669"/>
    <property type="project" value="UniProtKB-KW"/>
</dbReference>
<dbReference type="PROSITE" id="PS51379">
    <property type="entry name" value="4FE4S_FER_2"/>
    <property type="match status" value="13"/>
</dbReference>
<keyword evidence="5" id="KW-0249">Electron transport</keyword>
<feature type="domain" description="4Fe-4S ferredoxin-type" evidence="8">
    <location>
        <begin position="441"/>
        <end position="465"/>
    </location>
</feature>
<organism evidence="9 10">
    <name type="scientific">Methanocaldococcus vulcanius (strain ATCC 700851 / DSM 12094 / M7)</name>
    <name type="common">Methanococcus vulcanius</name>
    <dbReference type="NCBI Taxonomy" id="579137"/>
    <lineage>
        <taxon>Archaea</taxon>
        <taxon>Methanobacteriati</taxon>
        <taxon>Methanobacteriota</taxon>
        <taxon>Methanomada group</taxon>
        <taxon>Methanococci</taxon>
        <taxon>Methanococcales</taxon>
        <taxon>Methanocaldococcaceae</taxon>
        <taxon>Methanocaldococcus</taxon>
    </lineage>
</organism>
<keyword evidence="2" id="KW-0004">4Fe-4S</keyword>
<dbReference type="HOGENOM" id="CLU_582186_0_0_2"/>
<feature type="domain" description="4Fe-4S ferredoxin-type" evidence="8">
    <location>
        <begin position="250"/>
        <end position="280"/>
    </location>
</feature>
<dbReference type="GeneID" id="8514062"/>
<evidence type="ECO:0000256" key="7">
    <source>
        <dbReference type="ARBA" id="ARBA00023014"/>
    </source>
</evidence>
<dbReference type="eggNOG" id="arCOG02182">
    <property type="taxonomic scope" value="Archaea"/>
</dbReference>
<reference evidence="9" key="1">
    <citation type="submission" date="2009-10" db="EMBL/GenBank/DDBJ databases">
        <title>Complete sequence of chromosome of Methanocaldococcus vulcanius M7.</title>
        <authorList>
            <consortium name="US DOE Joint Genome Institute"/>
            <person name="Lucas S."/>
            <person name="Copeland A."/>
            <person name="Lapidus A."/>
            <person name="Glavina del Rio T."/>
            <person name="Dalin E."/>
            <person name="Tice H."/>
            <person name="Bruce D."/>
            <person name="Goodwin L."/>
            <person name="Pitluck S."/>
            <person name="Lcollab F.I."/>
            <person name="Brettin T."/>
            <person name="Detter J.C."/>
            <person name="Han C."/>
            <person name="Tapia R."/>
            <person name="Kuske C.R."/>
            <person name="Schmutz J."/>
            <person name="Larimer F."/>
            <person name="Land M."/>
            <person name="Hauser L."/>
            <person name="Kyrpides N."/>
            <person name="Ovchinikova G."/>
            <person name="Sieprawska-Lupa M."/>
            <person name="Whitman W.B."/>
            <person name="Woyke T."/>
        </authorList>
    </citation>
    <scope>NUCLEOTIDE SEQUENCE [LARGE SCALE GENOMIC DNA]</scope>
    <source>
        <strain evidence="9">M7</strain>
    </source>
</reference>
<gene>
    <name evidence="9" type="ordered locus">Metvu_1701</name>
</gene>
<dbReference type="Pfam" id="PF12838">
    <property type="entry name" value="Fer4_7"/>
    <property type="match status" value="2"/>
</dbReference>
<dbReference type="GO" id="GO:0046872">
    <property type="term" value="F:metal ion binding"/>
    <property type="evidence" value="ECO:0007669"/>
    <property type="project" value="UniProtKB-KW"/>
</dbReference>
<feature type="domain" description="4Fe-4S ferredoxin-type" evidence="8">
    <location>
        <begin position="34"/>
        <end position="65"/>
    </location>
</feature>
<dbReference type="Gene3D" id="3.30.70.3270">
    <property type="match status" value="1"/>
</dbReference>
<feature type="domain" description="4Fe-4S ferredoxin-type" evidence="8">
    <location>
        <begin position="96"/>
        <end position="125"/>
    </location>
</feature>
<dbReference type="SUPFAM" id="SSF54862">
    <property type="entry name" value="4Fe-4S ferredoxins"/>
    <property type="match status" value="4"/>
</dbReference>
<dbReference type="InterPro" id="IPR050572">
    <property type="entry name" value="Fe-S_Ferredoxin"/>
</dbReference>
<dbReference type="RefSeq" id="WP_015733771.1">
    <property type="nucleotide sequence ID" value="NC_013407.1"/>
</dbReference>
<dbReference type="EMBL" id="CP001787">
    <property type="protein sequence ID" value="ACX73553.1"/>
    <property type="molecule type" value="Genomic_DNA"/>
</dbReference>
<dbReference type="Pfam" id="PF13187">
    <property type="entry name" value="Fer4_9"/>
    <property type="match status" value="2"/>
</dbReference>
<dbReference type="PROSITE" id="PS00198">
    <property type="entry name" value="4FE4S_FER_1"/>
    <property type="match status" value="5"/>
</dbReference>
<evidence type="ECO:0000259" key="8">
    <source>
        <dbReference type="PROSITE" id="PS51379"/>
    </source>
</evidence>
<feature type="domain" description="4Fe-4S ferredoxin-type" evidence="8">
    <location>
        <begin position="411"/>
        <end position="440"/>
    </location>
</feature>
<evidence type="ECO:0000256" key="6">
    <source>
        <dbReference type="ARBA" id="ARBA00023004"/>
    </source>
</evidence>
<evidence type="ECO:0000256" key="2">
    <source>
        <dbReference type="ARBA" id="ARBA00022485"/>
    </source>
</evidence>
<dbReference type="Pfam" id="PF00037">
    <property type="entry name" value="Fer4"/>
    <property type="match status" value="4"/>
</dbReference>
<evidence type="ECO:0000256" key="4">
    <source>
        <dbReference type="ARBA" id="ARBA00022737"/>
    </source>
</evidence>
<dbReference type="InterPro" id="IPR017896">
    <property type="entry name" value="4Fe4S_Fe-S-bd"/>
</dbReference>
<evidence type="ECO:0000256" key="1">
    <source>
        <dbReference type="ARBA" id="ARBA00022448"/>
    </source>
</evidence>
<dbReference type="CDD" id="cd10549">
    <property type="entry name" value="MtMvhB_like"/>
    <property type="match status" value="1"/>
</dbReference>
<keyword evidence="3" id="KW-0479">Metal-binding</keyword>
<protein>
    <submittedName>
        <fullName evidence="9">4Fe-4S ferredoxin iron-sulfur binding domain protein</fullName>
    </submittedName>
</protein>
<feature type="domain" description="4Fe-4S ferredoxin-type" evidence="8">
    <location>
        <begin position="310"/>
        <end position="341"/>
    </location>
</feature>
<dbReference type="PANTHER" id="PTHR43687">
    <property type="entry name" value="ADENYLYLSULFATE REDUCTASE, BETA SUBUNIT"/>
    <property type="match status" value="1"/>
</dbReference>
<sequence>MIITILDKCRVEEKCQTCPFSQTSKCMEACPTDAIFLLNNKSFSCLTCGECARNCPNKAIKKNKFGGYYVDRRRCNGCGICANVCPINIIRIVERDGKKFPMGICSMCGVCVEVCPYGARVSSYELLNTKREGLADRYLKVLENLMKIKVFKEEKSKNVVEVVERTSIKIDKDKCVGCLRCAYLCPRDTILPNNVEACTSCNLCGEACPKNAIENGNIISDQCVLCLKCVEVCPNDALKVENFKIKKIKEDKSVKPKNYCINCGLCALVCPSGALRFENGKLYFSPDVCWSCMECVKICPNDVRRKDKDRKNNKDQIVGGCSLCEICISSCPKNAIEIINVRFEKIKDEDCILCGTCSNVCPKDAIIIDRSNKEIIFTDECIACENCAIHCPRDVIPNTTGYKKVVDRENSFIRTDMDFCIKCGLCNKVCPNSCIDFGVIDVEKCEFCSACYNICPTKAIYIHRVWKTDEGGSHWKN</sequence>
<keyword evidence="6" id="KW-0408">Iron</keyword>
<dbReference type="KEGG" id="mvu:Metvu_1701"/>
<dbReference type="STRING" id="579137.Metvu_1701"/>
<evidence type="ECO:0000256" key="3">
    <source>
        <dbReference type="ARBA" id="ARBA00022723"/>
    </source>
</evidence>
<dbReference type="PANTHER" id="PTHR43687:SF6">
    <property type="entry name" value="L-ASPARTATE SEMIALDEHYDE SULFURTRANSFERASE IRON-SULFUR SUBUNIT"/>
    <property type="match status" value="1"/>
</dbReference>
<feature type="domain" description="4Fe-4S ferredoxin-type" evidence="8">
    <location>
        <begin position="66"/>
        <end position="95"/>
    </location>
</feature>
<dbReference type="Proteomes" id="UP000002063">
    <property type="component" value="Chromosome"/>
</dbReference>
<dbReference type="AlphaFoldDB" id="C9RE24"/>